<keyword evidence="2" id="KW-1185">Reference proteome</keyword>
<dbReference type="Gene3D" id="3.30.450.20">
    <property type="entry name" value="PAS domain"/>
    <property type="match status" value="1"/>
</dbReference>
<sequence>MNHTIPAHLQRAWMLLHQSPVGMAETDGQGEIRQLNPKAVQLMMPMVAHLGLAGDNLLDTLIGFLPSLQRIITAFEPNSGTILAQEPYRIRFRVDSQRIERQFSLTIEKMTPDCLLIFFEDVTDLLLKAKASRL</sequence>
<gene>
    <name evidence="1" type="ORF">CWM47_24150</name>
</gene>
<name>A0A2K8Z4C2_9BACT</name>
<evidence type="ECO:0000313" key="1">
    <source>
        <dbReference type="EMBL" id="AUD04669.1"/>
    </source>
</evidence>
<dbReference type="Proteomes" id="UP000232883">
    <property type="component" value="Chromosome"/>
</dbReference>
<dbReference type="EMBL" id="CP025096">
    <property type="protein sequence ID" value="AUD04669.1"/>
    <property type="molecule type" value="Genomic_DNA"/>
</dbReference>
<evidence type="ECO:0000313" key="2">
    <source>
        <dbReference type="Proteomes" id="UP000232883"/>
    </source>
</evidence>
<dbReference type="KEGG" id="spir:CWM47_24150"/>
<organism evidence="1 2">
    <name type="scientific">Spirosoma pollinicola</name>
    <dbReference type="NCBI Taxonomy" id="2057025"/>
    <lineage>
        <taxon>Bacteria</taxon>
        <taxon>Pseudomonadati</taxon>
        <taxon>Bacteroidota</taxon>
        <taxon>Cytophagia</taxon>
        <taxon>Cytophagales</taxon>
        <taxon>Cytophagaceae</taxon>
        <taxon>Spirosoma</taxon>
    </lineage>
</organism>
<protein>
    <submittedName>
        <fullName evidence="1">Uncharacterized protein</fullName>
    </submittedName>
</protein>
<dbReference type="RefSeq" id="WP_100990735.1">
    <property type="nucleotide sequence ID" value="NZ_CP025096.1"/>
</dbReference>
<accession>A0A2K8Z4C2</accession>
<dbReference type="AlphaFoldDB" id="A0A2K8Z4C2"/>
<proteinExistence type="predicted"/>
<reference evidence="1 2" key="1">
    <citation type="submission" date="2017-11" db="EMBL/GenBank/DDBJ databases">
        <title>Taxonomic description and genome sequences of Spirosoma HA7 sp. nov., isolated from pollen microhabitat of Corylus avellana.</title>
        <authorList>
            <person name="Ambika Manirajan B."/>
            <person name="Suarez C."/>
            <person name="Ratering S."/>
            <person name="Geissler-Plaum R."/>
            <person name="Cardinale M."/>
            <person name="Sylvia S."/>
        </authorList>
    </citation>
    <scope>NUCLEOTIDE SEQUENCE [LARGE SCALE GENOMIC DNA]</scope>
    <source>
        <strain evidence="1 2">HA7</strain>
    </source>
</reference>
<dbReference type="OrthoDB" id="965745at2"/>